<dbReference type="GO" id="GO:0015485">
    <property type="term" value="F:cholesterol binding"/>
    <property type="evidence" value="ECO:0007669"/>
    <property type="project" value="TreeGrafter"/>
</dbReference>
<evidence type="ECO:0000313" key="10">
    <source>
        <dbReference type="Proteomes" id="UP000762676"/>
    </source>
</evidence>
<dbReference type="Pfam" id="PF16414">
    <property type="entry name" value="NPC1_N"/>
    <property type="match status" value="2"/>
</dbReference>
<evidence type="ECO:0000259" key="7">
    <source>
        <dbReference type="Pfam" id="PF16414"/>
    </source>
</evidence>
<feature type="transmembrane region" description="Helical" evidence="5">
    <location>
        <begin position="594"/>
        <end position="613"/>
    </location>
</feature>
<comment type="subcellular location">
    <subcellularLocation>
        <location evidence="1">Membrane</location>
        <topology evidence="1">Multi-pass membrane protein</topology>
    </subcellularLocation>
</comment>
<feature type="transmembrane region" description="Helical" evidence="5">
    <location>
        <begin position="326"/>
        <end position="348"/>
    </location>
</feature>
<evidence type="ECO:0000256" key="5">
    <source>
        <dbReference type="SAM" id="Phobius"/>
    </source>
</evidence>
<evidence type="ECO:0000256" key="1">
    <source>
        <dbReference type="ARBA" id="ARBA00004141"/>
    </source>
</evidence>
<evidence type="ECO:0000259" key="8">
    <source>
        <dbReference type="Pfam" id="PF22314"/>
    </source>
</evidence>
<dbReference type="GO" id="GO:0015918">
    <property type="term" value="P:sterol transport"/>
    <property type="evidence" value="ECO:0007669"/>
    <property type="project" value="TreeGrafter"/>
</dbReference>
<protein>
    <submittedName>
        <fullName evidence="9">Niemann-Pick C1 protein</fullName>
    </submittedName>
</protein>
<dbReference type="InterPro" id="IPR032190">
    <property type="entry name" value="NPC1_N"/>
</dbReference>
<dbReference type="Pfam" id="PF22314">
    <property type="entry name" value="NPC1_MLD"/>
    <property type="match status" value="1"/>
</dbReference>
<evidence type="ECO:0000256" key="4">
    <source>
        <dbReference type="ARBA" id="ARBA00023136"/>
    </source>
</evidence>
<dbReference type="GO" id="GO:0005886">
    <property type="term" value="C:plasma membrane"/>
    <property type="evidence" value="ECO:0007669"/>
    <property type="project" value="TreeGrafter"/>
</dbReference>
<dbReference type="InterPro" id="IPR053956">
    <property type="entry name" value="NPC1_MLD"/>
</dbReference>
<proteinExistence type="predicted"/>
<organism evidence="9 10">
    <name type="scientific">Elysia marginata</name>
    <dbReference type="NCBI Taxonomy" id="1093978"/>
    <lineage>
        <taxon>Eukaryota</taxon>
        <taxon>Metazoa</taxon>
        <taxon>Spiralia</taxon>
        <taxon>Lophotrochozoa</taxon>
        <taxon>Mollusca</taxon>
        <taxon>Gastropoda</taxon>
        <taxon>Heterobranchia</taxon>
        <taxon>Euthyneura</taxon>
        <taxon>Panpulmonata</taxon>
        <taxon>Sacoglossa</taxon>
        <taxon>Placobranchoidea</taxon>
        <taxon>Plakobranchidae</taxon>
        <taxon>Elysia</taxon>
    </lineage>
</organism>
<feature type="domain" description="Niemann-Pick C1 N-terminal" evidence="7">
    <location>
        <begin position="120"/>
        <end position="226"/>
    </location>
</feature>
<dbReference type="PANTHER" id="PTHR45727">
    <property type="entry name" value="NPC INTRACELLULAR CHOLESTEROL TRANSPORTER 1"/>
    <property type="match status" value="1"/>
</dbReference>
<evidence type="ECO:0000256" key="3">
    <source>
        <dbReference type="ARBA" id="ARBA00022989"/>
    </source>
</evidence>
<dbReference type="PANTHER" id="PTHR45727:SF2">
    <property type="entry name" value="NPC INTRACELLULAR CHOLESTEROL TRANSPORTER 1"/>
    <property type="match status" value="1"/>
</dbReference>
<dbReference type="GO" id="GO:0030299">
    <property type="term" value="P:intestinal cholesterol absorption"/>
    <property type="evidence" value="ECO:0007669"/>
    <property type="project" value="TreeGrafter"/>
</dbReference>
<evidence type="ECO:0000256" key="2">
    <source>
        <dbReference type="ARBA" id="ARBA00022692"/>
    </source>
</evidence>
<keyword evidence="4 5" id="KW-0472">Membrane</keyword>
<feature type="transmembrane region" description="Helical" evidence="5">
    <location>
        <begin position="227"/>
        <end position="252"/>
    </location>
</feature>
<evidence type="ECO:0000256" key="6">
    <source>
        <dbReference type="SAM" id="SignalP"/>
    </source>
</evidence>
<feature type="chain" id="PRO_5043439109" evidence="6">
    <location>
        <begin position="22"/>
        <end position="787"/>
    </location>
</feature>
<gene>
    <name evidence="9" type="ORF">ElyMa_005820300</name>
</gene>
<keyword evidence="10" id="KW-1185">Reference proteome</keyword>
<feature type="domain" description="Niemann-Pick C1 N-terminal" evidence="7">
    <location>
        <begin position="21"/>
        <end position="119"/>
    </location>
</feature>
<feature type="non-terminal residue" evidence="9">
    <location>
        <position position="787"/>
    </location>
</feature>
<name>A0AAV4FV49_9GAST</name>
<dbReference type="AlphaFoldDB" id="A0AAV4FV49"/>
<keyword evidence="2 5" id="KW-0812">Transmembrane</keyword>
<feature type="signal peptide" evidence="6">
    <location>
        <begin position="1"/>
        <end position="21"/>
    </location>
</feature>
<feature type="domain" description="NPC1 middle luminal" evidence="8">
    <location>
        <begin position="367"/>
        <end position="580"/>
    </location>
</feature>
<accession>A0AAV4FV49</accession>
<comment type="caution">
    <text evidence="9">The sequence shown here is derived from an EMBL/GenBank/DDBJ whole genome shotgun (WGS) entry which is preliminary data.</text>
</comment>
<dbReference type="GO" id="GO:0042632">
    <property type="term" value="P:cholesterol homeostasis"/>
    <property type="evidence" value="ECO:0007669"/>
    <property type="project" value="TreeGrafter"/>
</dbReference>
<evidence type="ECO:0000313" key="9">
    <source>
        <dbReference type="EMBL" id="GFR77232.1"/>
    </source>
</evidence>
<sequence length="787" mass="88717">MKKLLLYQATVFLAVVAHCTGTCMWYGQCGHQQNHEDKKLNCIYHGPPKPFKTKTALDAFARDCPSLYKGNETETCCSDPQMLTMDNQISFPRQALQRCPSCFHNFMNVWCYLTCAPNNMPSSNTPALSLLCGTDASQCTPQKWLDYMGTTDNGQAPFDIHFYISKKNMTFGNSTLKPLNTEAVPCSQAPSNDTEPCSCQDCKATCAPSPPPAPPSQPCEVAHLDCYYFGFGVLFAAFVLVFGCYIICYNIIVQDALRLERPDENGHMYHVSSAGPAANRNERKKNYLASVESDSLSFFERAGARMEERLENLFAGWGHFCASHPLIMSLVVLVIAGALCAGVSLFTVTTNPVKLWSAPDSRARTEKEYYDSHFVPFYRTEQLIISRPDNDTLIEYKKRNYSNLLDKEFLHEILDLQLAIEGLTAEHDNKTVGLEDICFAPLSPDNKNCTVQSILNYFQNSHAMLDKVAYDEFGWFVVANYLDHFDYCVDSPFSPNDTTRLHTPCLGTFGGPVFPWVALGGYREKVYRNTSALVITFVVNNYLDASKNGPALAWEAKFIDFMKNYTEDHPEVEIAFSSERSIEDEIERESNSDIMTILASYLIMFAYITLMLGQYRRLDRILITIFICLLTLDAKRQHSNRIDVFCCSKLPLKKRKPQHGLLYELVSEFYSHFLMMEWLRPIVMVVFVGWFCASAAMTSKVNIGLDQSLSMPKGHNYSSYEGQNAICGISGCPENSLVQQVDHAAENPLSTRIAESVSSWLDDYFSWLNSPSCCRIHDDTGDFCPST</sequence>
<keyword evidence="3 5" id="KW-1133">Transmembrane helix</keyword>
<reference evidence="9 10" key="1">
    <citation type="journal article" date="2021" name="Elife">
        <title>Chloroplast acquisition without the gene transfer in kleptoplastic sea slugs, Plakobranchus ocellatus.</title>
        <authorList>
            <person name="Maeda T."/>
            <person name="Takahashi S."/>
            <person name="Yoshida T."/>
            <person name="Shimamura S."/>
            <person name="Takaki Y."/>
            <person name="Nagai Y."/>
            <person name="Toyoda A."/>
            <person name="Suzuki Y."/>
            <person name="Arimoto A."/>
            <person name="Ishii H."/>
            <person name="Satoh N."/>
            <person name="Nishiyama T."/>
            <person name="Hasebe M."/>
            <person name="Maruyama T."/>
            <person name="Minagawa J."/>
            <person name="Obokata J."/>
            <person name="Shigenobu S."/>
        </authorList>
    </citation>
    <scope>NUCLEOTIDE SEQUENCE [LARGE SCALE GENOMIC DNA]</scope>
</reference>
<keyword evidence="6" id="KW-0732">Signal</keyword>
<dbReference type="EMBL" id="BMAT01011680">
    <property type="protein sequence ID" value="GFR77232.1"/>
    <property type="molecule type" value="Genomic_DNA"/>
</dbReference>
<dbReference type="Proteomes" id="UP000762676">
    <property type="component" value="Unassembled WGS sequence"/>
</dbReference>